<keyword evidence="2" id="KW-0762">Sugar transport</keyword>
<keyword evidence="6" id="KW-0479">Metal-binding</keyword>
<evidence type="ECO:0000256" key="4">
    <source>
        <dbReference type="ARBA" id="ARBA00022683"/>
    </source>
</evidence>
<comment type="cofactor">
    <cofactor evidence="6">
        <name>Mg(2+)</name>
        <dbReference type="ChEBI" id="CHEBI:18420"/>
    </cofactor>
    <text evidence="6">Binds 1 Mg(2+) ion per trimer.</text>
</comment>
<evidence type="ECO:0000256" key="1">
    <source>
        <dbReference type="ARBA" id="ARBA00022448"/>
    </source>
</evidence>
<dbReference type="PROSITE" id="PS51095">
    <property type="entry name" value="PTS_EIIA_TYPE_3"/>
    <property type="match status" value="1"/>
</dbReference>
<dbReference type="GO" id="GO:0009401">
    <property type="term" value="P:phosphoenolpyruvate-dependent sugar phosphotransferase system"/>
    <property type="evidence" value="ECO:0007669"/>
    <property type="project" value="UniProtKB-KW"/>
</dbReference>
<protein>
    <submittedName>
        <fullName evidence="8">PTS cellobiose transporter subunit IIA</fullName>
    </submittedName>
</protein>
<keyword evidence="6" id="KW-0460">Magnesium</keyword>
<evidence type="ECO:0000256" key="2">
    <source>
        <dbReference type="ARBA" id="ARBA00022597"/>
    </source>
</evidence>
<feature type="modified residue" description="Phosphohistidine; by HPr" evidence="7">
    <location>
        <position position="75"/>
    </location>
</feature>
<comment type="caution">
    <text evidence="8">The sequence shown here is derived from an EMBL/GenBank/DDBJ whole genome shotgun (WGS) entry which is preliminary data.</text>
</comment>
<keyword evidence="9" id="KW-1185">Reference proteome</keyword>
<reference evidence="8 9" key="1">
    <citation type="submission" date="2016-08" db="EMBL/GenBank/DDBJ databases">
        <title>Novel Firmicutes and Novel Genomes.</title>
        <authorList>
            <person name="Poppleton D.I."/>
            <person name="Gribaldo S."/>
        </authorList>
    </citation>
    <scope>NUCLEOTIDE SEQUENCE [LARGE SCALE GENOMIC DNA]</scope>
    <source>
        <strain evidence="8 9">CTT3</strain>
    </source>
</reference>
<keyword evidence="1" id="KW-0813">Transport</keyword>
<dbReference type="SUPFAM" id="SSF46973">
    <property type="entry name" value="Enzyme IIa from lactose specific PTS, IIa-lac"/>
    <property type="match status" value="1"/>
</dbReference>
<accession>A0A419T418</accession>
<proteinExistence type="predicted"/>
<gene>
    <name evidence="8" type="ORF">BET03_03070</name>
</gene>
<dbReference type="GO" id="GO:0046872">
    <property type="term" value="F:metal ion binding"/>
    <property type="evidence" value="ECO:0007669"/>
    <property type="project" value="UniProtKB-KW"/>
</dbReference>
<dbReference type="InterPro" id="IPR036542">
    <property type="entry name" value="PTS_IIA_lac/cel_sf"/>
</dbReference>
<name>A0A419T418_9FIRM</name>
<dbReference type="PIRSF" id="PIRSF000699">
    <property type="entry name" value="PTS_IILac_III"/>
    <property type="match status" value="1"/>
</dbReference>
<keyword evidence="4" id="KW-0598">Phosphotransferase system</keyword>
<evidence type="ECO:0000313" key="8">
    <source>
        <dbReference type="EMBL" id="RKD32307.1"/>
    </source>
</evidence>
<evidence type="ECO:0000256" key="3">
    <source>
        <dbReference type="ARBA" id="ARBA00022679"/>
    </source>
</evidence>
<dbReference type="AlphaFoldDB" id="A0A419T418"/>
<dbReference type="PANTHER" id="PTHR34382">
    <property type="entry name" value="PTS SYSTEM N,N'-DIACETYLCHITOBIOSE-SPECIFIC EIIA COMPONENT"/>
    <property type="match status" value="1"/>
</dbReference>
<sequence>MDIQSIAMQIIVNAGDAKSSAFKALKYAKEGEFHKAEKSLKNCKEKILSAHKIQTDMLQKEAGGDNVEVNLLMVHAQDHLMNSILAKDLIEEMVSLYSRLNNNEENSKAETA</sequence>
<feature type="active site" description="Tele-phosphohistidine intermediate" evidence="5">
    <location>
        <position position="75"/>
    </location>
</feature>
<organism evidence="8 9">
    <name type="scientific">Thermohalobacter berrensis</name>
    <dbReference type="NCBI Taxonomy" id="99594"/>
    <lineage>
        <taxon>Bacteria</taxon>
        <taxon>Bacillati</taxon>
        <taxon>Bacillota</taxon>
        <taxon>Tissierellia</taxon>
        <taxon>Tissierellales</taxon>
        <taxon>Thermohalobacteraceae</taxon>
        <taxon>Thermohalobacter</taxon>
    </lineage>
</organism>
<dbReference type="Gene3D" id="1.20.58.80">
    <property type="entry name" value="Phosphotransferase system, lactose/cellobiose-type IIA subunit"/>
    <property type="match status" value="1"/>
</dbReference>
<feature type="binding site" evidence="6">
    <location>
        <position position="78"/>
    </location>
    <ligand>
        <name>Mg(2+)</name>
        <dbReference type="ChEBI" id="CHEBI:18420"/>
        <note>ligand shared between all trimeric partners</note>
    </ligand>
</feature>
<dbReference type="RefSeq" id="WP_120168743.1">
    <property type="nucleotide sequence ID" value="NZ_MCIB01000012.1"/>
</dbReference>
<dbReference type="OrthoDB" id="389577at2"/>
<dbReference type="InterPro" id="IPR003188">
    <property type="entry name" value="PTS_IIA_lac/cel"/>
</dbReference>
<dbReference type="CDD" id="cd00215">
    <property type="entry name" value="PTS_IIA_lac"/>
    <property type="match status" value="1"/>
</dbReference>
<keyword evidence="3" id="KW-0808">Transferase</keyword>
<dbReference type="Pfam" id="PF02255">
    <property type="entry name" value="PTS_IIA"/>
    <property type="match status" value="1"/>
</dbReference>
<evidence type="ECO:0000256" key="5">
    <source>
        <dbReference type="PIRSR" id="PIRSR000699-1"/>
    </source>
</evidence>
<evidence type="ECO:0000256" key="6">
    <source>
        <dbReference type="PIRSR" id="PIRSR000699-2"/>
    </source>
</evidence>
<dbReference type="GO" id="GO:0016740">
    <property type="term" value="F:transferase activity"/>
    <property type="evidence" value="ECO:0007669"/>
    <property type="project" value="UniProtKB-KW"/>
</dbReference>
<dbReference type="Proteomes" id="UP000284177">
    <property type="component" value="Unassembled WGS sequence"/>
</dbReference>
<dbReference type="EMBL" id="MCIB01000012">
    <property type="protein sequence ID" value="RKD32307.1"/>
    <property type="molecule type" value="Genomic_DNA"/>
</dbReference>
<evidence type="ECO:0000313" key="9">
    <source>
        <dbReference type="Proteomes" id="UP000284177"/>
    </source>
</evidence>
<dbReference type="PANTHER" id="PTHR34382:SF7">
    <property type="entry name" value="PTS SYSTEM N,N'-DIACETYLCHITOBIOSE-SPECIFIC EIIA COMPONENT"/>
    <property type="match status" value="1"/>
</dbReference>
<evidence type="ECO:0000256" key="7">
    <source>
        <dbReference type="PROSITE-ProRule" id="PRU00418"/>
    </source>
</evidence>